<evidence type="ECO:0000313" key="2">
    <source>
        <dbReference type="EMBL" id="TGJ64969.1"/>
    </source>
</evidence>
<evidence type="ECO:0000313" key="3">
    <source>
        <dbReference type="Proteomes" id="UP000297595"/>
    </source>
</evidence>
<feature type="region of interest" description="Disordered" evidence="1">
    <location>
        <begin position="192"/>
        <end position="213"/>
    </location>
</feature>
<dbReference type="EMBL" id="SOZJ01000006">
    <property type="protein sequence ID" value="TGJ64969.1"/>
    <property type="molecule type" value="Genomic_DNA"/>
</dbReference>
<evidence type="ECO:0000256" key="1">
    <source>
        <dbReference type="SAM" id="MobiDB-lite"/>
    </source>
</evidence>
<gene>
    <name evidence="2" type="ORF">EYR41_008975</name>
</gene>
<accession>A0A8H2DSR4</accession>
<dbReference type="AlphaFoldDB" id="A0A8H2DSR4"/>
<sequence>MPDNSQRSSSKRPRCARNVEPLPAAPTPMDLPLQSMAKSPILCTSSQEINAANNVMESDVDSSASLPVETPSLSEQSIIANPELLEGPMNSKANDIADGSNGRESQLENEETKIARLEKDHNDAELEKSLLRKEQAELKKKLEDAELEISLLRKKQAGLKKKMEDVELELSLCQKKLWDAEFDSETWRDKARAQNRDLSSTKQLLTAPHTPDD</sequence>
<organism evidence="2 3">
    <name type="scientific">Orbilia oligospora</name>
    <name type="common">Nematode-trapping fungus</name>
    <name type="synonym">Arthrobotrys oligospora</name>
    <dbReference type="NCBI Taxonomy" id="2813651"/>
    <lineage>
        <taxon>Eukaryota</taxon>
        <taxon>Fungi</taxon>
        <taxon>Dikarya</taxon>
        <taxon>Ascomycota</taxon>
        <taxon>Pezizomycotina</taxon>
        <taxon>Orbiliomycetes</taxon>
        <taxon>Orbiliales</taxon>
        <taxon>Orbiliaceae</taxon>
        <taxon>Orbilia</taxon>
    </lineage>
</organism>
<reference evidence="2 3" key="1">
    <citation type="submission" date="2019-03" db="EMBL/GenBank/DDBJ databases">
        <title>Nematode-trapping fungi genome.</title>
        <authorList>
            <person name="Vidal-Diez De Ulzurrun G."/>
        </authorList>
    </citation>
    <scope>NUCLEOTIDE SEQUENCE [LARGE SCALE GENOMIC DNA]</scope>
    <source>
        <strain evidence="2 3">TWF154</strain>
    </source>
</reference>
<name>A0A8H2DSR4_ORBOL</name>
<protein>
    <submittedName>
        <fullName evidence="2">Uncharacterized protein</fullName>
    </submittedName>
</protein>
<feature type="region of interest" description="Disordered" evidence="1">
    <location>
        <begin position="1"/>
        <end position="32"/>
    </location>
</feature>
<feature type="region of interest" description="Disordered" evidence="1">
    <location>
        <begin position="86"/>
        <end position="106"/>
    </location>
</feature>
<proteinExistence type="predicted"/>
<dbReference type="Proteomes" id="UP000297595">
    <property type="component" value="Unassembled WGS sequence"/>
</dbReference>
<comment type="caution">
    <text evidence="2">The sequence shown here is derived from an EMBL/GenBank/DDBJ whole genome shotgun (WGS) entry which is preliminary data.</text>
</comment>